<evidence type="ECO:0000259" key="7">
    <source>
        <dbReference type="PROSITE" id="PS50888"/>
    </source>
</evidence>
<proteinExistence type="predicted"/>
<dbReference type="AlphaFoldDB" id="A0A3S3PR22"/>
<dbReference type="EMBL" id="NCKU01000062">
    <property type="protein sequence ID" value="RWS17539.1"/>
    <property type="molecule type" value="Genomic_DNA"/>
</dbReference>
<gene>
    <name evidence="8" type="ORF">B4U79_12144</name>
</gene>
<dbReference type="SMART" id="SM00353">
    <property type="entry name" value="HLH"/>
    <property type="match status" value="1"/>
</dbReference>
<dbReference type="InterPro" id="IPR036638">
    <property type="entry name" value="HLH_DNA-bd_sf"/>
</dbReference>
<protein>
    <submittedName>
        <fullName evidence="8">Upstream stimulatory factor-like isoform X1</fullName>
    </submittedName>
</protein>
<feature type="region of interest" description="Disordered" evidence="6">
    <location>
        <begin position="138"/>
        <end position="174"/>
    </location>
</feature>
<dbReference type="InterPro" id="IPR011598">
    <property type="entry name" value="bHLH_dom"/>
</dbReference>
<feature type="compositionally biased region" description="Basic and acidic residues" evidence="6">
    <location>
        <begin position="158"/>
        <end position="174"/>
    </location>
</feature>
<dbReference type="OrthoDB" id="690068at2759"/>
<comment type="subcellular location">
    <subcellularLocation>
        <location evidence="1">Nucleus</location>
    </subcellularLocation>
</comment>
<dbReference type="InterPro" id="IPR051732">
    <property type="entry name" value="USF"/>
</dbReference>
<organism evidence="8 9">
    <name type="scientific">Dinothrombium tinctorium</name>
    <dbReference type="NCBI Taxonomy" id="1965070"/>
    <lineage>
        <taxon>Eukaryota</taxon>
        <taxon>Metazoa</taxon>
        <taxon>Ecdysozoa</taxon>
        <taxon>Arthropoda</taxon>
        <taxon>Chelicerata</taxon>
        <taxon>Arachnida</taxon>
        <taxon>Acari</taxon>
        <taxon>Acariformes</taxon>
        <taxon>Trombidiformes</taxon>
        <taxon>Prostigmata</taxon>
        <taxon>Anystina</taxon>
        <taxon>Parasitengona</taxon>
        <taxon>Trombidioidea</taxon>
        <taxon>Trombidiidae</taxon>
        <taxon>Dinothrombium</taxon>
    </lineage>
</organism>
<dbReference type="GO" id="GO:0000978">
    <property type="term" value="F:RNA polymerase II cis-regulatory region sequence-specific DNA binding"/>
    <property type="evidence" value="ECO:0007669"/>
    <property type="project" value="TreeGrafter"/>
</dbReference>
<evidence type="ECO:0000256" key="6">
    <source>
        <dbReference type="SAM" id="MobiDB-lite"/>
    </source>
</evidence>
<sequence length="272" mass="30306">EEASVESGSGDSRSNRLVEEASISVPVNQVSITTTAHSTSVFDSSSVPLQYQLKAENGQGSFWHLFHFSPNCFRLVYRVLHIGDLQNSDQQSQAHVVSGQSVAQAIITHSTNPFGGTTTTSSSGNDGPFYVMMAPTPEIITPSTTGSRRKLSSGEGNRTLRDEKRRATHNEVERRRRDKINNWIMKLAKIVPDCSQDHTKQGQSKGGILAKACEYITDLTNENSRLHEVIKENEILNNELDSLRQQLLDMKTECRRLRVILQKHGISIDENT</sequence>
<dbReference type="GO" id="GO:0005634">
    <property type="term" value="C:nucleus"/>
    <property type="evidence" value="ECO:0007669"/>
    <property type="project" value="UniProtKB-SubCell"/>
</dbReference>
<evidence type="ECO:0000256" key="5">
    <source>
        <dbReference type="SAM" id="Coils"/>
    </source>
</evidence>
<name>A0A3S3PR22_9ACAR</name>
<dbReference type="Gene3D" id="4.10.280.10">
    <property type="entry name" value="Helix-loop-helix DNA-binding domain"/>
    <property type="match status" value="1"/>
</dbReference>
<keyword evidence="3" id="KW-0804">Transcription</keyword>
<dbReference type="Proteomes" id="UP000285301">
    <property type="component" value="Unassembled WGS sequence"/>
</dbReference>
<feature type="non-terminal residue" evidence="8">
    <location>
        <position position="1"/>
    </location>
</feature>
<dbReference type="STRING" id="1965070.A0A3S3PR22"/>
<evidence type="ECO:0000313" key="9">
    <source>
        <dbReference type="Proteomes" id="UP000285301"/>
    </source>
</evidence>
<accession>A0A3S3PR22</accession>
<dbReference type="CDD" id="cd11396">
    <property type="entry name" value="bHLHzip_USF"/>
    <property type="match status" value="1"/>
</dbReference>
<keyword evidence="9" id="KW-1185">Reference proteome</keyword>
<keyword evidence="2" id="KW-0805">Transcription regulation</keyword>
<feature type="domain" description="BHLH" evidence="7">
    <location>
        <begin position="164"/>
        <end position="219"/>
    </location>
</feature>
<evidence type="ECO:0000256" key="1">
    <source>
        <dbReference type="ARBA" id="ARBA00004123"/>
    </source>
</evidence>
<reference evidence="8 9" key="1">
    <citation type="journal article" date="2018" name="Gigascience">
        <title>Genomes of trombidid mites reveal novel predicted allergens and laterally-transferred genes associated with secondary metabolism.</title>
        <authorList>
            <person name="Dong X."/>
            <person name="Chaisiri K."/>
            <person name="Xia D."/>
            <person name="Armstrong S.D."/>
            <person name="Fang Y."/>
            <person name="Donnelly M.J."/>
            <person name="Kadowaki T."/>
            <person name="McGarry J.W."/>
            <person name="Darby A.C."/>
            <person name="Makepeace B.L."/>
        </authorList>
    </citation>
    <scope>NUCLEOTIDE SEQUENCE [LARGE SCALE GENOMIC DNA]</scope>
    <source>
        <strain evidence="8">UoL-WK</strain>
    </source>
</reference>
<evidence type="ECO:0000256" key="2">
    <source>
        <dbReference type="ARBA" id="ARBA00023015"/>
    </source>
</evidence>
<dbReference type="PANTHER" id="PTHR46117">
    <property type="entry name" value="FI24210P1"/>
    <property type="match status" value="1"/>
</dbReference>
<dbReference type="GO" id="GO:0000981">
    <property type="term" value="F:DNA-binding transcription factor activity, RNA polymerase II-specific"/>
    <property type="evidence" value="ECO:0007669"/>
    <property type="project" value="TreeGrafter"/>
</dbReference>
<comment type="caution">
    <text evidence="8">The sequence shown here is derived from an EMBL/GenBank/DDBJ whole genome shotgun (WGS) entry which is preliminary data.</text>
</comment>
<dbReference type="Pfam" id="PF00010">
    <property type="entry name" value="HLH"/>
    <property type="match status" value="1"/>
</dbReference>
<evidence type="ECO:0000256" key="4">
    <source>
        <dbReference type="ARBA" id="ARBA00023242"/>
    </source>
</evidence>
<dbReference type="PANTHER" id="PTHR46117:SF3">
    <property type="entry name" value="FI24210P1"/>
    <property type="match status" value="1"/>
</dbReference>
<evidence type="ECO:0000256" key="3">
    <source>
        <dbReference type="ARBA" id="ARBA00023163"/>
    </source>
</evidence>
<dbReference type="GO" id="GO:0046983">
    <property type="term" value="F:protein dimerization activity"/>
    <property type="evidence" value="ECO:0007669"/>
    <property type="project" value="InterPro"/>
</dbReference>
<feature type="coiled-coil region" evidence="5">
    <location>
        <begin position="219"/>
        <end position="260"/>
    </location>
</feature>
<keyword evidence="4" id="KW-0539">Nucleus</keyword>
<dbReference type="SUPFAM" id="SSF47459">
    <property type="entry name" value="HLH, helix-loop-helix DNA-binding domain"/>
    <property type="match status" value="1"/>
</dbReference>
<dbReference type="PROSITE" id="PS50888">
    <property type="entry name" value="BHLH"/>
    <property type="match status" value="1"/>
</dbReference>
<keyword evidence="5" id="KW-0175">Coiled coil</keyword>
<evidence type="ECO:0000313" key="8">
    <source>
        <dbReference type="EMBL" id="RWS17539.1"/>
    </source>
</evidence>